<dbReference type="InterPro" id="IPR025615">
    <property type="entry name" value="TILa_dom"/>
</dbReference>
<accession>A0A3L8RWL8</accession>
<evidence type="ECO:0000259" key="2">
    <source>
        <dbReference type="Pfam" id="PF12714"/>
    </source>
</evidence>
<dbReference type="Proteomes" id="UP000276834">
    <property type="component" value="Unassembled WGS sequence"/>
</dbReference>
<dbReference type="OrthoDB" id="6236007at2759"/>
<feature type="domain" description="TILa" evidence="2">
    <location>
        <begin position="12"/>
        <end position="54"/>
    </location>
</feature>
<organism evidence="3 4">
    <name type="scientific">Chloebia gouldiae</name>
    <name type="common">Gouldian finch</name>
    <name type="synonym">Erythrura gouldiae</name>
    <dbReference type="NCBI Taxonomy" id="44316"/>
    <lineage>
        <taxon>Eukaryota</taxon>
        <taxon>Metazoa</taxon>
        <taxon>Chordata</taxon>
        <taxon>Craniata</taxon>
        <taxon>Vertebrata</taxon>
        <taxon>Euteleostomi</taxon>
        <taxon>Archelosauria</taxon>
        <taxon>Archosauria</taxon>
        <taxon>Dinosauria</taxon>
        <taxon>Saurischia</taxon>
        <taxon>Theropoda</taxon>
        <taxon>Coelurosauria</taxon>
        <taxon>Aves</taxon>
        <taxon>Neognathae</taxon>
        <taxon>Neoaves</taxon>
        <taxon>Telluraves</taxon>
        <taxon>Australaves</taxon>
        <taxon>Passeriformes</taxon>
        <taxon>Passeroidea</taxon>
        <taxon>Passeridae</taxon>
        <taxon>Chloebia</taxon>
    </lineage>
</organism>
<keyword evidence="4" id="KW-1185">Reference proteome</keyword>
<evidence type="ECO:0000313" key="4">
    <source>
        <dbReference type="Proteomes" id="UP000276834"/>
    </source>
</evidence>
<dbReference type="EMBL" id="QUSF01000188">
    <property type="protein sequence ID" value="RLV88248.1"/>
    <property type="molecule type" value="Genomic_DNA"/>
</dbReference>
<feature type="compositionally biased region" description="Gly residues" evidence="1">
    <location>
        <begin position="226"/>
        <end position="238"/>
    </location>
</feature>
<protein>
    <recommendedName>
        <fullName evidence="2">TILa domain-containing protein</fullName>
    </recommendedName>
</protein>
<gene>
    <name evidence="3" type="ORF">DV515_00015513</name>
</gene>
<evidence type="ECO:0000313" key="3">
    <source>
        <dbReference type="EMBL" id="RLV88248.1"/>
    </source>
</evidence>
<dbReference type="Pfam" id="PF12714">
    <property type="entry name" value="TILa"/>
    <property type="match status" value="1"/>
</dbReference>
<reference evidence="3 4" key="1">
    <citation type="journal article" date="2018" name="Proc. R. Soc. B">
        <title>A non-coding region near Follistatin controls head colour polymorphism in the Gouldian finch.</title>
        <authorList>
            <person name="Toomey M.B."/>
            <person name="Marques C.I."/>
            <person name="Andrade P."/>
            <person name="Araujo P.M."/>
            <person name="Sabatino S."/>
            <person name="Gazda M.A."/>
            <person name="Afonso S."/>
            <person name="Lopes R.J."/>
            <person name="Corbo J.C."/>
            <person name="Carneiro M."/>
        </authorList>
    </citation>
    <scope>NUCLEOTIDE SEQUENCE [LARGE SCALE GENOMIC DNA]</scope>
    <source>
        <strain evidence="3">Red01</strain>
        <tissue evidence="3">Muscle</tissue>
    </source>
</reference>
<proteinExistence type="predicted"/>
<feature type="region of interest" description="Disordered" evidence="1">
    <location>
        <begin position="208"/>
        <end position="238"/>
    </location>
</feature>
<comment type="caution">
    <text evidence="3">The sequence shown here is derived from an EMBL/GenBank/DDBJ whole genome shotgun (WGS) entry which is preliminary data.</text>
</comment>
<feature type="compositionally biased region" description="Basic and acidic residues" evidence="1">
    <location>
        <begin position="208"/>
        <end position="217"/>
    </location>
</feature>
<dbReference type="AlphaFoldDB" id="A0A3L8RWL8"/>
<evidence type="ECO:0000256" key="1">
    <source>
        <dbReference type="SAM" id="MobiDB-lite"/>
    </source>
</evidence>
<name>A0A3L8RWL8_CHLGU</name>
<sequence>MPAPVSTPAQNTETILTSDCSQSCTCQGPSSLQCCLFACPFGHTCSLRDSTHTCIARPGQCALSPATHFVTFDSITGSTLATSICVVASICDPRDSLWFWLLGDVRDIGDQPAVLALRLFTASRLYHRAEEGRRKVWFHVREAPTWVVPCPIPTMPHSSHHFSTNSLFSTPIHPTTLHPCISPNHLFSLNSVFSSSTAYPPASRVARTVDHHGDAHDPPGQLNPGNSGGTVHCGGDSGGAWRSAGSVASAATVMVPPAVPDQTVMSDAWALAEAWRAPDITQVVMWKIDISPEWPRLVTDVILKQPQIRKTRIFISPKIVLSPQNKT</sequence>